<keyword evidence="3" id="KW-1185">Reference proteome</keyword>
<evidence type="ECO:0000256" key="1">
    <source>
        <dbReference type="SAM" id="SignalP"/>
    </source>
</evidence>
<keyword evidence="1" id="KW-0732">Signal</keyword>
<accession>A0A937FE14</accession>
<sequence>MRILNFILFLLFTFSAQAQETYLMWNDVETQRFGNTTLFKSENKFLNGPYKLAENSGSYTEATFKNGKMIGAKKSMILLVS</sequence>
<dbReference type="Proteomes" id="UP000659388">
    <property type="component" value="Unassembled WGS sequence"/>
</dbReference>
<name>A0A937FE14_9BACT</name>
<dbReference type="EMBL" id="JAESIY010000017">
    <property type="protein sequence ID" value="MBL3658813.1"/>
    <property type="molecule type" value="Genomic_DNA"/>
</dbReference>
<gene>
    <name evidence="2" type="ORF">JL102_21870</name>
</gene>
<dbReference type="RefSeq" id="WP_202246604.1">
    <property type="nucleotide sequence ID" value="NZ_JAESIY010000017.1"/>
</dbReference>
<comment type="caution">
    <text evidence="2">The sequence shown here is derived from an EMBL/GenBank/DDBJ whole genome shotgun (WGS) entry which is preliminary data.</text>
</comment>
<feature type="chain" id="PRO_5038107995" evidence="1">
    <location>
        <begin position="19"/>
        <end position="81"/>
    </location>
</feature>
<reference evidence="2" key="1">
    <citation type="submission" date="2021-01" db="EMBL/GenBank/DDBJ databases">
        <title>Fulvivirga kasyanovii gen. nov., sp nov., a novel member of the phylum Bacteroidetes isolated from seawater in a mussel farm.</title>
        <authorList>
            <person name="Zhao L.-H."/>
            <person name="Wang Z.-J."/>
        </authorList>
    </citation>
    <scope>NUCLEOTIDE SEQUENCE</scope>
    <source>
        <strain evidence="2">2943</strain>
    </source>
</reference>
<proteinExistence type="predicted"/>
<protein>
    <submittedName>
        <fullName evidence="2">Uncharacterized protein</fullName>
    </submittedName>
</protein>
<dbReference type="AlphaFoldDB" id="A0A937FE14"/>
<organism evidence="2 3">
    <name type="scientific">Fulvivirga sediminis</name>
    <dbReference type="NCBI Taxonomy" id="2803949"/>
    <lineage>
        <taxon>Bacteria</taxon>
        <taxon>Pseudomonadati</taxon>
        <taxon>Bacteroidota</taxon>
        <taxon>Cytophagia</taxon>
        <taxon>Cytophagales</taxon>
        <taxon>Fulvivirgaceae</taxon>
        <taxon>Fulvivirga</taxon>
    </lineage>
</organism>
<evidence type="ECO:0000313" key="2">
    <source>
        <dbReference type="EMBL" id="MBL3658813.1"/>
    </source>
</evidence>
<evidence type="ECO:0000313" key="3">
    <source>
        <dbReference type="Proteomes" id="UP000659388"/>
    </source>
</evidence>
<feature type="signal peptide" evidence="1">
    <location>
        <begin position="1"/>
        <end position="18"/>
    </location>
</feature>